<comment type="caution">
    <text evidence="3">The sequence shown here is derived from an EMBL/GenBank/DDBJ whole genome shotgun (WGS) entry which is preliminary data.</text>
</comment>
<evidence type="ECO:0000256" key="1">
    <source>
        <dbReference type="SAM" id="Phobius"/>
    </source>
</evidence>
<dbReference type="Pfam" id="PF03793">
    <property type="entry name" value="PASTA"/>
    <property type="match status" value="2"/>
</dbReference>
<keyword evidence="1" id="KW-0472">Membrane</keyword>
<protein>
    <submittedName>
        <fullName evidence="3">PASTA domain-containing protein</fullName>
    </submittedName>
</protein>
<dbReference type="EMBL" id="VORB01000004">
    <property type="protein sequence ID" value="TXC81515.1"/>
    <property type="molecule type" value="Genomic_DNA"/>
</dbReference>
<feature type="transmembrane region" description="Helical" evidence="1">
    <location>
        <begin position="12"/>
        <end position="31"/>
    </location>
</feature>
<dbReference type="SMART" id="SM00740">
    <property type="entry name" value="PASTA"/>
    <property type="match status" value="3"/>
</dbReference>
<keyword evidence="1" id="KW-0812">Transmembrane</keyword>
<dbReference type="Proteomes" id="UP000321168">
    <property type="component" value="Unassembled WGS sequence"/>
</dbReference>
<reference evidence="3 4" key="1">
    <citation type="submission" date="2019-08" db="EMBL/GenBank/DDBJ databases">
        <title>Genome of Luteibaculum oceani JCM 18817.</title>
        <authorList>
            <person name="Bowman J.P."/>
        </authorList>
    </citation>
    <scope>NUCLEOTIDE SEQUENCE [LARGE SCALE GENOMIC DNA]</scope>
    <source>
        <strain evidence="3 4">JCM 18817</strain>
    </source>
</reference>
<name>A0A5C6VD11_9FLAO</name>
<gene>
    <name evidence="3" type="ORF">FRX97_05775</name>
</gene>
<dbReference type="AlphaFoldDB" id="A0A5C6VD11"/>
<sequence length="293" mass="32649">MAKFLRFIFSKIFLINLIIAVVLLCGIVFGIDSYLKGVTKHGEKIPVPMLIGKLPSQVDSILVSRDLKFTVIDSVYESEAKPGQVLEQIPEAFQNVKPGRTIYLTINTLTPPNISIPNLKNMSLRQAVATLEVLGLKLHKLEYEPDICVDCVLKQLYEGEEIEPGTKLPKGAAVTLVLGQGTGGAEVQVPYLIGLNLEDAVRMLIDKSLNIGDVEFVDCETRLDSNYAQVFRQSPSFYPGNKLRLGSEIKLWFTGDTNSVVREDVDSLMMIYQMQQEGQSTNFDDLDSENSWE</sequence>
<feature type="domain" description="PASTA" evidence="2">
    <location>
        <begin position="110"/>
        <end position="180"/>
    </location>
</feature>
<dbReference type="OrthoDB" id="9803895at2"/>
<keyword evidence="1" id="KW-1133">Transmembrane helix</keyword>
<dbReference type="CDD" id="cd06577">
    <property type="entry name" value="PASTA_pknB"/>
    <property type="match status" value="3"/>
</dbReference>
<dbReference type="InterPro" id="IPR005543">
    <property type="entry name" value="PASTA_dom"/>
</dbReference>
<dbReference type="Gene3D" id="3.30.10.20">
    <property type="match status" value="3"/>
</dbReference>
<evidence type="ECO:0000313" key="3">
    <source>
        <dbReference type="EMBL" id="TXC81515.1"/>
    </source>
</evidence>
<evidence type="ECO:0000313" key="4">
    <source>
        <dbReference type="Proteomes" id="UP000321168"/>
    </source>
</evidence>
<dbReference type="PROSITE" id="PS51178">
    <property type="entry name" value="PASTA"/>
    <property type="match status" value="2"/>
</dbReference>
<feature type="domain" description="PASTA" evidence="2">
    <location>
        <begin position="41"/>
        <end position="108"/>
    </location>
</feature>
<evidence type="ECO:0000259" key="2">
    <source>
        <dbReference type="PROSITE" id="PS51178"/>
    </source>
</evidence>
<proteinExistence type="predicted"/>
<dbReference type="RefSeq" id="WP_147014244.1">
    <property type="nucleotide sequence ID" value="NZ_VORB01000004.1"/>
</dbReference>
<keyword evidence="4" id="KW-1185">Reference proteome</keyword>
<organism evidence="3 4">
    <name type="scientific">Luteibaculum oceani</name>
    <dbReference type="NCBI Taxonomy" id="1294296"/>
    <lineage>
        <taxon>Bacteria</taxon>
        <taxon>Pseudomonadati</taxon>
        <taxon>Bacteroidota</taxon>
        <taxon>Flavobacteriia</taxon>
        <taxon>Flavobacteriales</taxon>
        <taxon>Luteibaculaceae</taxon>
        <taxon>Luteibaculum</taxon>
    </lineage>
</organism>
<accession>A0A5C6VD11</accession>